<evidence type="ECO:0000313" key="3">
    <source>
        <dbReference type="EMBL" id="EIC22462.1"/>
    </source>
</evidence>
<proteinExistence type="inferred from homology"/>
<dbReference type="RefSeq" id="WP_009149330.1">
    <property type="nucleotide sequence ID" value="NZ_CP121471.1"/>
</dbReference>
<dbReference type="Gene3D" id="3.40.1350.10">
    <property type="match status" value="1"/>
</dbReference>
<dbReference type="GO" id="GO:0003676">
    <property type="term" value="F:nucleic acid binding"/>
    <property type="evidence" value="ECO:0007669"/>
    <property type="project" value="InterPro"/>
</dbReference>
<dbReference type="Proteomes" id="UP000002964">
    <property type="component" value="Unassembled WGS sequence"/>
</dbReference>
<reference evidence="4" key="1">
    <citation type="submission" date="2011-06" db="EMBL/GenBank/DDBJ databases">
        <authorList>
            <consortium name="US DOE Joint Genome Institute (JGI-PGF)"/>
            <person name="Lucas S."/>
            <person name="Han J."/>
            <person name="Lapidus A."/>
            <person name="Cheng J.-F."/>
            <person name="Goodwin L."/>
            <person name="Pitluck S."/>
            <person name="Peters L."/>
            <person name="Land M.L."/>
            <person name="Hauser L."/>
            <person name="Vogl K."/>
            <person name="Liu Z."/>
            <person name="Overmann J."/>
            <person name="Frigaard N.-U."/>
            <person name="Bryant D.A."/>
            <person name="Woyke T.J."/>
        </authorList>
    </citation>
    <scope>NUCLEOTIDE SEQUENCE [LARGE SCALE GENOMIC DNA]</scope>
    <source>
        <strain evidence="4">970</strain>
    </source>
</reference>
<dbReference type="STRING" id="631362.Thi970DRAFT_02728"/>
<dbReference type="EMBL" id="JH603169">
    <property type="protein sequence ID" value="EIC22462.1"/>
    <property type="molecule type" value="Genomic_DNA"/>
</dbReference>
<dbReference type="HOGENOM" id="CLU_115353_1_0_6"/>
<gene>
    <name evidence="3" type="ORF">Thi970DRAFT_02728</name>
</gene>
<comment type="similarity">
    <text evidence="1 2">Belongs to the UPF0102 family.</text>
</comment>
<accession>H8Z141</accession>
<dbReference type="InterPro" id="IPR011335">
    <property type="entry name" value="Restrct_endonuc-II-like"/>
</dbReference>
<evidence type="ECO:0000256" key="2">
    <source>
        <dbReference type="HAMAP-Rule" id="MF_00048"/>
    </source>
</evidence>
<dbReference type="eggNOG" id="COG0792">
    <property type="taxonomic scope" value="Bacteria"/>
</dbReference>
<organism evidence="3 4">
    <name type="scientific">Thiorhodovibrio frisius</name>
    <dbReference type="NCBI Taxonomy" id="631362"/>
    <lineage>
        <taxon>Bacteria</taxon>
        <taxon>Pseudomonadati</taxon>
        <taxon>Pseudomonadota</taxon>
        <taxon>Gammaproteobacteria</taxon>
        <taxon>Chromatiales</taxon>
        <taxon>Chromatiaceae</taxon>
        <taxon>Thiorhodovibrio</taxon>
    </lineage>
</organism>
<protein>
    <recommendedName>
        <fullName evidence="2">UPF0102 protein Thi970DRAFT_02728</fullName>
    </recommendedName>
</protein>
<dbReference type="InterPro" id="IPR003509">
    <property type="entry name" value="UPF0102_YraN-like"/>
</dbReference>
<dbReference type="NCBIfam" id="NF009150">
    <property type="entry name" value="PRK12497.1-3"/>
    <property type="match status" value="1"/>
</dbReference>
<keyword evidence="4" id="KW-1185">Reference proteome</keyword>
<dbReference type="NCBIfam" id="TIGR00252">
    <property type="entry name" value="YraN family protein"/>
    <property type="match status" value="1"/>
</dbReference>
<dbReference type="PANTHER" id="PTHR34039:SF1">
    <property type="entry name" value="UPF0102 PROTEIN YRAN"/>
    <property type="match status" value="1"/>
</dbReference>
<sequence>MTAVREPRAAMGTDGRRAPAQCTTAVARGQSYEAEARRYLEARGLEWIASNHRCRFGEIDLIMREGQVLAFIEVRFRRSQRFGGAGASVDARKQRRLIMAARHYLSRHPTDSACRFDVVAINGEEQFQWIKGAFDASEQ</sequence>
<dbReference type="InterPro" id="IPR011856">
    <property type="entry name" value="tRNA_endonuc-like_dom_sf"/>
</dbReference>
<name>H8Z141_9GAMM</name>
<dbReference type="PANTHER" id="PTHR34039">
    <property type="entry name" value="UPF0102 PROTEIN YRAN"/>
    <property type="match status" value="1"/>
</dbReference>
<evidence type="ECO:0000256" key="1">
    <source>
        <dbReference type="ARBA" id="ARBA00006738"/>
    </source>
</evidence>
<dbReference type="AlphaFoldDB" id="H8Z141"/>
<dbReference type="CDD" id="cd20736">
    <property type="entry name" value="PoNe_Nuclease"/>
    <property type="match status" value="1"/>
</dbReference>
<evidence type="ECO:0000313" key="4">
    <source>
        <dbReference type="Proteomes" id="UP000002964"/>
    </source>
</evidence>
<dbReference type="SUPFAM" id="SSF52980">
    <property type="entry name" value="Restriction endonuclease-like"/>
    <property type="match status" value="1"/>
</dbReference>
<dbReference type="HAMAP" id="MF_00048">
    <property type="entry name" value="UPF0102"/>
    <property type="match status" value="1"/>
</dbReference>
<reference evidence="3 4" key="2">
    <citation type="submission" date="2011-11" db="EMBL/GenBank/DDBJ databases">
        <authorList>
            <consortium name="US DOE Joint Genome Institute"/>
            <person name="Lucas S."/>
            <person name="Han J."/>
            <person name="Lapidus A."/>
            <person name="Cheng J.-F."/>
            <person name="Goodwin L."/>
            <person name="Pitluck S."/>
            <person name="Peters L."/>
            <person name="Ovchinnikova G."/>
            <person name="Zhang X."/>
            <person name="Detter J.C."/>
            <person name="Han C."/>
            <person name="Tapia R."/>
            <person name="Land M."/>
            <person name="Hauser L."/>
            <person name="Kyrpides N."/>
            <person name="Ivanova N."/>
            <person name="Pagani I."/>
            <person name="Vogl K."/>
            <person name="Liu Z."/>
            <person name="Overmann J."/>
            <person name="Frigaard N.-U."/>
            <person name="Bryant D."/>
            <person name="Woyke T."/>
        </authorList>
    </citation>
    <scope>NUCLEOTIDE SEQUENCE [LARGE SCALE GENOMIC DNA]</scope>
    <source>
        <strain evidence="3 4">970</strain>
    </source>
</reference>
<dbReference type="Pfam" id="PF02021">
    <property type="entry name" value="UPF0102"/>
    <property type="match status" value="1"/>
</dbReference>